<dbReference type="EMBL" id="CP001349">
    <property type="protein sequence ID" value="ACL62184.1"/>
    <property type="molecule type" value="Genomic_DNA"/>
</dbReference>
<feature type="binding site" evidence="7">
    <location>
        <begin position="106"/>
        <end position="107"/>
    </location>
    <ligand>
        <name>NADP(+)</name>
        <dbReference type="ChEBI" id="CHEBI:58349"/>
    </ligand>
</feature>
<reference evidence="10 11" key="1">
    <citation type="submission" date="2009-01" db="EMBL/GenBank/DDBJ databases">
        <title>Complete sequence of chromosome of Methylobacterium nodulans ORS 2060.</title>
        <authorList>
            <consortium name="US DOE Joint Genome Institute"/>
            <person name="Lucas S."/>
            <person name="Copeland A."/>
            <person name="Lapidus A."/>
            <person name="Glavina del Rio T."/>
            <person name="Dalin E."/>
            <person name="Tice H."/>
            <person name="Bruce D."/>
            <person name="Goodwin L."/>
            <person name="Pitluck S."/>
            <person name="Sims D."/>
            <person name="Brettin T."/>
            <person name="Detter J.C."/>
            <person name="Han C."/>
            <person name="Larimer F."/>
            <person name="Land M."/>
            <person name="Hauser L."/>
            <person name="Kyrpides N."/>
            <person name="Ivanova N."/>
            <person name="Marx C.J."/>
            <person name="Richardson P."/>
        </authorList>
    </citation>
    <scope>NUCLEOTIDE SEQUENCE [LARGE SCALE GENOMIC DNA]</scope>
    <source>
        <strain evidence="11">LMG 21967 / CNCM I-2342 / ORS 2060</strain>
    </source>
</reference>
<dbReference type="SUPFAM" id="SSF51735">
    <property type="entry name" value="NAD(P)-binding Rossmann-fold domains"/>
    <property type="match status" value="1"/>
</dbReference>
<evidence type="ECO:0000256" key="3">
    <source>
        <dbReference type="ARBA" id="ARBA00022526"/>
    </source>
</evidence>
<dbReference type="InterPro" id="IPR019796">
    <property type="entry name" value="G6P_DH_AS"/>
</dbReference>
<evidence type="ECO:0000256" key="4">
    <source>
        <dbReference type="ARBA" id="ARBA00022857"/>
    </source>
</evidence>
<dbReference type="HAMAP" id="MF_00966">
    <property type="entry name" value="G6PD"/>
    <property type="match status" value="1"/>
</dbReference>
<dbReference type="SUPFAM" id="SSF55347">
    <property type="entry name" value="Glyceraldehyde-3-phosphate dehydrogenase-like, C-terminal domain"/>
    <property type="match status" value="1"/>
</dbReference>
<feature type="domain" description="Glucose-6-phosphate dehydrogenase NAD-binding" evidence="8">
    <location>
        <begin position="19"/>
        <end position="209"/>
    </location>
</feature>
<keyword evidence="11" id="KW-1185">Reference proteome</keyword>
<dbReference type="RefSeq" id="WP_015933742.1">
    <property type="nucleotide sequence ID" value="NC_011894.1"/>
</dbReference>
<keyword evidence="3 7" id="KW-0313">Glucose metabolism</keyword>
<dbReference type="eggNOG" id="COG0364">
    <property type="taxonomic scope" value="Bacteria"/>
</dbReference>
<dbReference type="PROSITE" id="PS00069">
    <property type="entry name" value="G6P_DEHYDROGENASE"/>
    <property type="match status" value="1"/>
</dbReference>
<dbReference type="Gene3D" id="3.40.50.720">
    <property type="entry name" value="NAD(P)-binding Rossmann-like Domain"/>
    <property type="match status" value="1"/>
</dbReference>
<dbReference type="Pfam" id="PF00479">
    <property type="entry name" value="G6PD_N"/>
    <property type="match status" value="1"/>
</dbReference>
<gene>
    <name evidence="7" type="primary">zwf</name>
    <name evidence="10" type="ordered locus">Mnod_7447</name>
</gene>
<feature type="binding site" evidence="7">
    <location>
        <position position="257"/>
    </location>
    <ligand>
        <name>substrate</name>
    </ligand>
</feature>
<dbReference type="InterPro" id="IPR001282">
    <property type="entry name" value="G6P_DH"/>
</dbReference>
<dbReference type="AlphaFoldDB" id="B8IN68"/>
<feature type="binding site" evidence="7">
    <location>
        <position position="358"/>
    </location>
    <ligand>
        <name>substrate</name>
    </ligand>
</feature>
<evidence type="ECO:0000256" key="5">
    <source>
        <dbReference type="ARBA" id="ARBA00023002"/>
    </source>
</evidence>
<feature type="binding site" evidence="7">
    <location>
        <position position="204"/>
    </location>
    <ligand>
        <name>substrate</name>
    </ligand>
</feature>
<feature type="active site" description="Proton acceptor" evidence="7">
    <location>
        <position position="262"/>
    </location>
</feature>
<dbReference type="GO" id="GO:0005829">
    <property type="term" value="C:cytosol"/>
    <property type="evidence" value="ECO:0007669"/>
    <property type="project" value="TreeGrafter"/>
</dbReference>
<evidence type="ECO:0000313" key="11">
    <source>
        <dbReference type="Proteomes" id="UP000008207"/>
    </source>
</evidence>
<dbReference type="GO" id="GO:0006006">
    <property type="term" value="P:glucose metabolic process"/>
    <property type="evidence" value="ECO:0007669"/>
    <property type="project" value="UniProtKB-KW"/>
</dbReference>
<keyword evidence="4 7" id="KW-0521">NADP</keyword>
<name>B8IN68_METNO</name>
<feature type="binding site" evidence="7">
    <location>
        <position position="170"/>
    </location>
    <ligand>
        <name>NADP(+)</name>
        <dbReference type="ChEBI" id="CHEBI:58349"/>
    </ligand>
</feature>
<accession>B8IN68</accession>
<comment type="similarity">
    <text evidence="2 7">Belongs to the glucose-6-phosphate dehydrogenase family.</text>
</comment>
<dbReference type="Pfam" id="PF02781">
    <property type="entry name" value="G6PD_C"/>
    <property type="match status" value="1"/>
</dbReference>
<dbReference type="EC" id="1.1.1.49" evidence="7"/>
<comment type="caution">
    <text evidence="7">Lacks conserved residue(s) required for the propagation of feature annotation.</text>
</comment>
<comment type="function">
    <text evidence="7">Catalyzes the oxidation of glucose 6-phosphate to 6-phosphogluconolactone.</text>
</comment>
<dbReference type="GO" id="GO:0050661">
    <property type="term" value="F:NADP binding"/>
    <property type="evidence" value="ECO:0007669"/>
    <property type="project" value="UniProtKB-UniRule"/>
</dbReference>
<sequence>MTEKTGRTSAPPAPACTLVIFGATGDLTHRLLMPALYNLARWKLLPERFAIVGVSRKPMSSEDYRADLTERVRGFITARGTEAGGGFFDAATWDGLVSRVSYLSGDLADLETFARLKQHVAEVTGQRDGGSVLFYLAVAAQLFGPTVRQLGEAGLMREPEGAWRRVIIEKPFGHDLASARALNREILTSLSEGQVFRIDHFLGKETVQNILTFRFGNGMFEPVWNRDHIDHVQITVAETVGVEGRGRFYEATGALRDMVPNHLFQLFTLVAMEPPISFAPEAVRDKKQEVLLATPPASPDAVVRGQYRAGRVQERTMADYRREPDVAADSRTETFVALRLGIDNWRWAGVPFYLRTGKAMTHRDTEIAIRFKQAPLALFRGTGVEEAIENWLVLQLQPDEGISLQFGAKVPGPAVRLDTVKMRFCYKDFFKVEPSTGYETLIYDAMIGDSTLYQRADMIEAGWRIVQPIIDAADRDPVPYAAGSAGPREADDLLARDGRAWRPLGDH</sequence>
<dbReference type="InterPro" id="IPR022675">
    <property type="entry name" value="G6P_DH_C"/>
</dbReference>
<dbReference type="GO" id="GO:0009051">
    <property type="term" value="P:pentose-phosphate shunt, oxidative branch"/>
    <property type="evidence" value="ECO:0007669"/>
    <property type="project" value="TreeGrafter"/>
</dbReference>
<dbReference type="PANTHER" id="PTHR23429">
    <property type="entry name" value="GLUCOSE-6-PHOSPHATE 1-DEHYDROGENASE G6PD"/>
    <property type="match status" value="1"/>
</dbReference>
<comment type="catalytic activity">
    <reaction evidence="7">
        <text>D-glucose 6-phosphate + NADP(+) = 6-phospho-D-glucono-1,5-lactone + NADPH + H(+)</text>
        <dbReference type="Rhea" id="RHEA:15841"/>
        <dbReference type="ChEBI" id="CHEBI:15378"/>
        <dbReference type="ChEBI" id="CHEBI:57783"/>
        <dbReference type="ChEBI" id="CHEBI:57955"/>
        <dbReference type="ChEBI" id="CHEBI:58349"/>
        <dbReference type="ChEBI" id="CHEBI:61548"/>
        <dbReference type="EC" id="1.1.1.49"/>
    </reaction>
</comment>
<dbReference type="PIRSF" id="PIRSF000110">
    <property type="entry name" value="G6PD"/>
    <property type="match status" value="1"/>
</dbReference>
<keyword evidence="5 7" id="KW-0560">Oxidoreductase</keyword>
<dbReference type="NCBIfam" id="TIGR00871">
    <property type="entry name" value="zwf"/>
    <property type="match status" value="1"/>
</dbReference>
<organism evidence="10 11">
    <name type="scientific">Methylobacterium nodulans (strain LMG 21967 / CNCM I-2342 / ORS 2060)</name>
    <dbReference type="NCBI Taxonomy" id="460265"/>
    <lineage>
        <taxon>Bacteria</taxon>
        <taxon>Pseudomonadati</taxon>
        <taxon>Pseudomonadota</taxon>
        <taxon>Alphaproteobacteria</taxon>
        <taxon>Hyphomicrobiales</taxon>
        <taxon>Methylobacteriaceae</taxon>
        <taxon>Methylobacterium</taxon>
    </lineage>
</organism>
<feature type="domain" description="Glucose-6-phosphate dehydrogenase C-terminal" evidence="9">
    <location>
        <begin position="211"/>
        <end position="502"/>
    </location>
</feature>
<evidence type="ECO:0000256" key="6">
    <source>
        <dbReference type="ARBA" id="ARBA00023277"/>
    </source>
</evidence>
<dbReference type="NCBIfam" id="NF009492">
    <property type="entry name" value="PRK12853.1-3"/>
    <property type="match status" value="1"/>
</dbReference>
<dbReference type="OrthoDB" id="9802739at2"/>
<feature type="binding site" evidence="7">
    <location>
        <position position="200"/>
    </location>
    <ligand>
        <name>substrate</name>
    </ligand>
</feature>
<dbReference type="UniPathway" id="UPA00115">
    <property type="reaction ID" value="UER00408"/>
</dbReference>
<dbReference type="InterPro" id="IPR036291">
    <property type="entry name" value="NAD(P)-bd_dom_sf"/>
</dbReference>
<proteinExistence type="inferred from homology"/>
<dbReference type="Proteomes" id="UP000008207">
    <property type="component" value="Chromosome"/>
</dbReference>
<dbReference type="InterPro" id="IPR022674">
    <property type="entry name" value="G6P_DH_NAD-bd"/>
</dbReference>
<evidence type="ECO:0000259" key="9">
    <source>
        <dbReference type="Pfam" id="PF02781"/>
    </source>
</evidence>
<dbReference type="STRING" id="460265.Mnod_7447"/>
<feature type="binding site" evidence="7">
    <location>
        <position position="56"/>
    </location>
    <ligand>
        <name>NADP(+)</name>
        <dbReference type="ChEBI" id="CHEBI:58349"/>
    </ligand>
</feature>
<dbReference type="GO" id="GO:0004345">
    <property type="term" value="F:glucose-6-phosphate dehydrogenase activity"/>
    <property type="evidence" value="ECO:0007669"/>
    <property type="project" value="UniProtKB-UniRule"/>
</dbReference>
<evidence type="ECO:0000259" key="8">
    <source>
        <dbReference type="Pfam" id="PF00479"/>
    </source>
</evidence>
<protein>
    <recommendedName>
        <fullName evidence="7">Glucose-6-phosphate 1-dehydrogenase</fullName>
        <shortName evidence="7">G6PD</shortName>
        <ecNumber evidence="7">1.1.1.49</ecNumber>
    </recommendedName>
</protein>
<evidence type="ECO:0000256" key="1">
    <source>
        <dbReference type="ARBA" id="ARBA00004937"/>
    </source>
</evidence>
<feature type="binding site" evidence="7">
    <location>
        <position position="238"/>
    </location>
    <ligand>
        <name>substrate</name>
    </ligand>
</feature>
<comment type="pathway">
    <text evidence="1 7">Carbohydrate degradation; pentose phosphate pathway; D-ribulose 5-phosphate from D-glucose 6-phosphate (oxidative stage): step 1/3.</text>
</comment>
<evidence type="ECO:0000313" key="10">
    <source>
        <dbReference type="EMBL" id="ACL62184.1"/>
    </source>
</evidence>
<dbReference type="KEGG" id="mno:Mnod_7447"/>
<evidence type="ECO:0000256" key="7">
    <source>
        <dbReference type="HAMAP-Rule" id="MF_00966"/>
    </source>
</evidence>
<dbReference type="PANTHER" id="PTHR23429:SF0">
    <property type="entry name" value="GLUCOSE-6-PHOSPHATE 1-DEHYDROGENASE"/>
    <property type="match status" value="1"/>
</dbReference>
<dbReference type="Gene3D" id="3.30.360.10">
    <property type="entry name" value="Dihydrodipicolinate Reductase, domain 2"/>
    <property type="match status" value="1"/>
</dbReference>
<keyword evidence="6 7" id="KW-0119">Carbohydrate metabolism</keyword>
<dbReference type="PRINTS" id="PR00079">
    <property type="entry name" value="G6PDHDRGNASE"/>
</dbReference>
<dbReference type="HOGENOM" id="CLU_013524_5_0_5"/>
<evidence type="ECO:0000256" key="2">
    <source>
        <dbReference type="ARBA" id="ARBA00009975"/>
    </source>
</evidence>